<comment type="caution">
    <text evidence="1">The sequence shown here is derived from an EMBL/GenBank/DDBJ whole genome shotgun (WGS) entry which is preliminary data.</text>
</comment>
<proteinExistence type="predicted"/>
<gene>
    <name evidence="1" type="ORF">A7D17_02025</name>
</gene>
<dbReference type="Proteomes" id="UP000077659">
    <property type="component" value="Unassembled WGS sequence"/>
</dbReference>
<protein>
    <submittedName>
        <fullName evidence="1">Uncharacterized protein</fullName>
    </submittedName>
</protein>
<dbReference type="EMBL" id="LXNG01000012">
    <property type="protein sequence ID" value="OAG67969.1"/>
    <property type="molecule type" value="Genomic_DNA"/>
</dbReference>
<sequence length="59" mass="6311">MSGRSNKPQAPITAASVRHPYAMATCDAHLLQHPIRPGVDGHNALKRQAAPWRCAAVLA</sequence>
<accession>A0A1A9MD44</accession>
<organism evidence="1 2">
    <name type="scientific">Xanthomonas floridensis</name>
    <dbReference type="NCBI Taxonomy" id="1843580"/>
    <lineage>
        <taxon>Bacteria</taxon>
        <taxon>Pseudomonadati</taxon>
        <taxon>Pseudomonadota</taxon>
        <taxon>Gammaproteobacteria</taxon>
        <taxon>Lysobacterales</taxon>
        <taxon>Lysobacteraceae</taxon>
        <taxon>Xanthomonas</taxon>
    </lineage>
</organism>
<evidence type="ECO:0000313" key="1">
    <source>
        <dbReference type="EMBL" id="OAG67969.1"/>
    </source>
</evidence>
<evidence type="ECO:0000313" key="2">
    <source>
        <dbReference type="Proteomes" id="UP000077659"/>
    </source>
</evidence>
<reference evidence="1 2" key="1">
    <citation type="submission" date="2016-05" db="EMBL/GenBank/DDBJ databases">
        <title>Pathogenic, phenotypic and molecular characterisation of Xanthomonas nasturtii sp. nov. and Xanthomonas floridensis sp. nov., new species of Xanthomonas associated with watercress production in Florida.</title>
        <authorList>
            <person name="Vicente J.G."/>
            <person name="Rothwell S."/>
            <person name="Holub E.B."/>
            <person name="Studholme D.J."/>
        </authorList>
    </citation>
    <scope>NUCLEOTIDE SEQUENCE [LARGE SCALE GENOMIC DNA]</scope>
    <source>
        <strain evidence="1 2">WHRI 8848</strain>
    </source>
</reference>
<dbReference type="AlphaFoldDB" id="A0A1A9MD44"/>
<name>A0A1A9MD44_9XANT</name>
<dbReference type="STRING" id="1843580.A7D17_02025"/>